<feature type="domain" description="BTB" evidence="5">
    <location>
        <begin position="74"/>
        <end position="142"/>
    </location>
</feature>
<dbReference type="Proteomes" id="UP000077202">
    <property type="component" value="Unassembled WGS sequence"/>
</dbReference>
<feature type="coiled-coil region" evidence="3">
    <location>
        <begin position="621"/>
        <end position="655"/>
    </location>
</feature>
<feature type="region of interest" description="Disordered" evidence="4">
    <location>
        <begin position="427"/>
        <end position="451"/>
    </location>
</feature>
<dbReference type="EMBL" id="LVLJ01000172">
    <property type="protein sequence ID" value="OAE35395.1"/>
    <property type="molecule type" value="Genomic_DNA"/>
</dbReference>
<evidence type="ECO:0000256" key="3">
    <source>
        <dbReference type="SAM" id="Coils"/>
    </source>
</evidence>
<reference evidence="7" key="1">
    <citation type="submission" date="2016-03" db="EMBL/GenBank/DDBJ databases">
        <title>Mechanisms controlling the formation of the plant cell surface in tip-growing cells are functionally conserved among land plants.</title>
        <authorList>
            <person name="Honkanen S."/>
            <person name="Jones V.A."/>
            <person name="Morieri G."/>
            <person name="Champion C."/>
            <person name="Hetherington A.J."/>
            <person name="Kelly S."/>
            <person name="Saint-Marcoux D."/>
            <person name="Proust H."/>
            <person name="Prescott H."/>
            <person name="Dolan L."/>
        </authorList>
    </citation>
    <scope>NUCLEOTIDE SEQUENCE [LARGE SCALE GENOMIC DNA]</scope>
    <source>
        <tissue evidence="7">Whole gametophyte</tissue>
    </source>
</reference>
<accession>A0A176WS93</accession>
<evidence type="ECO:0000256" key="4">
    <source>
        <dbReference type="SAM" id="MobiDB-lite"/>
    </source>
</evidence>
<keyword evidence="8" id="KW-1185">Reference proteome</keyword>
<keyword evidence="3" id="KW-0175">Coiled coil</keyword>
<dbReference type="PROSITE" id="PS51649">
    <property type="entry name" value="NPH3"/>
    <property type="match status" value="1"/>
</dbReference>
<proteinExistence type="predicted"/>
<evidence type="ECO:0000259" key="6">
    <source>
        <dbReference type="PROSITE" id="PS51649"/>
    </source>
</evidence>
<dbReference type="Gene3D" id="3.30.710.10">
    <property type="entry name" value="Potassium Channel Kv1.1, Chain A"/>
    <property type="match status" value="1"/>
</dbReference>
<name>A0A176WS93_MARPO</name>
<dbReference type="SUPFAM" id="SSF54695">
    <property type="entry name" value="POZ domain"/>
    <property type="match status" value="1"/>
</dbReference>
<dbReference type="Pfam" id="PF00651">
    <property type="entry name" value="BTB"/>
    <property type="match status" value="1"/>
</dbReference>
<dbReference type="AlphaFoldDB" id="A0A176WS93"/>
<feature type="compositionally biased region" description="Basic and acidic residues" evidence="4">
    <location>
        <begin position="438"/>
        <end position="451"/>
    </location>
</feature>
<dbReference type="UniPathway" id="UPA00143"/>
<dbReference type="GO" id="GO:0016567">
    <property type="term" value="P:protein ubiquitination"/>
    <property type="evidence" value="ECO:0007669"/>
    <property type="project" value="UniProtKB-UniPathway"/>
</dbReference>
<keyword evidence="2" id="KW-0833">Ubl conjugation pathway</keyword>
<protein>
    <recommendedName>
        <fullName evidence="9">NPH3 domain-containing protein</fullName>
    </recommendedName>
</protein>
<dbReference type="PANTHER" id="PTHR32370">
    <property type="entry name" value="OS12G0117600 PROTEIN"/>
    <property type="match status" value="1"/>
</dbReference>
<evidence type="ECO:0000313" key="7">
    <source>
        <dbReference type="EMBL" id="OAE35395.1"/>
    </source>
</evidence>
<evidence type="ECO:0000313" key="8">
    <source>
        <dbReference type="Proteomes" id="UP000077202"/>
    </source>
</evidence>
<evidence type="ECO:0008006" key="9">
    <source>
        <dbReference type="Google" id="ProtNLM"/>
    </source>
</evidence>
<comment type="caution">
    <text evidence="7">The sequence shown here is derived from an EMBL/GenBank/DDBJ whole genome shotgun (WGS) entry which is preliminary data.</text>
</comment>
<dbReference type="InterPro" id="IPR000210">
    <property type="entry name" value="BTB/POZ_dom"/>
</dbReference>
<dbReference type="InterPro" id="IPR027356">
    <property type="entry name" value="NPH3_dom"/>
</dbReference>
<dbReference type="InterPro" id="IPR043454">
    <property type="entry name" value="NPH3/RPT2-like"/>
</dbReference>
<dbReference type="PROSITE" id="PS50097">
    <property type="entry name" value="BTB"/>
    <property type="match status" value="1"/>
</dbReference>
<gene>
    <name evidence="7" type="ORF">AXG93_2587s1100</name>
</gene>
<feature type="domain" description="NPH3" evidence="6">
    <location>
        <begin position="266"/>
        <end position="571"/>
    </location>
</feature>
<evidence type="ECO:0000256" key="2">
    <source>
        <dbReference type="ARBA" id="ARBA00022786"/>
    </source>
</evidence>
<evidence type="ECO:0000256" key="1">
    <source>
        <dbReference type="ARBA" id="ARBA00004906"/>
    </source>
</evidence>
<dbReference type="CDD" id="cd18312">
    <property type="entry name" value="BTB_POZ_NPY3-like"/>
    <property type="match status" value="1"/>
</dbReference>
<sequence length="737" mass="81753">MSPGLYFAAERLQLQRPLLPCQSTLASASLGSSSLATSVAIPCSMLGCSNLKASDVTHDVFSMWEWSVATDLSSDVVIKVDDAQLHLHKFPLLCKSGKLQKLIAEAREMSTNEIDLEDFPGGNESLELCMKFCYGIAITFNAYNVVPVRCGAEYLEMTEAIEKGNLIYKLEVFLNTSIFRSWKDSIIVLQSCKALMPWSEDLKIVARCIDSIASKTATDPAKVDWSFTHTRTPTATVTSVEHSTTDLTSPPWNGIQSRRHRVVPKDWWAEDILELEMDFYWRVMVAIKAKGMAQDLVGEALRLYAMRWLPGLSKEDSAPRPSAAASVPCEAIEVAGKHRLLLETIVNLLPAEKGTSCCSFLLKLLKAATILNASPSCKMELARRIGLQLEEATLDDLLIPSLSYTNNTLFDVDVIQHILEHFLMQDQSPPVSPTRARQPGESRRRTRSAENIDFSESRRATCATHSSKLKVAKLIDSYLAEIARDPNIQVSKFVSLAEAIPDFARPVHDGLYRGIDMFLKEHPNLSKSDRKRICRLMDCKKLSMDACMHAAQNERLPLRVVVQVLFFEQVRTAMTGGFLLHDLPGNIKALLPPSQVQALEAASLQDAGTPEEAWDTVHHDFNALKGDLANMKKRIAEAERERTNIQIEAVKQSSKQKATFPFPSISKKFLGKFFNQQSKGPIEVTKGSDTSTKDSESSGSVFDALELGVSKVASPGKVATIPLGKTGLRILWLRLRD</sequence>
<evidence type="ECO:0000259" key="5">
    <source>
        <dbReference type="PROSITE" id="PS50097"/>
    </source>
</evidence>
<dbReference type="Pfam" id="PF03000">
    <property type="entry name" value="NPH3"/>
    <property type="match status" value="1"/>
</dbReference>
<dbReference type="InterPro" id="IPR011333">
    <property type="entry name" value="SKP1/BTB/POZ_sf"/>
</dbReference>
<organism evidence="7 8">
    <name type="scientific">Marchantia polymorpha subsp. ruderalis</name>
    <dbReference type="NCBI Taxonomy" id="1480154"/>
    <lineage>
        <taxon>Eukaryota</taxon>
        <taxon>Viridiplantae</taxon>
        <taxon>Streptophyta</taxon>
        <taxon>Embryophyta</taxon>
        <taxon>Marchantiophyta</taxon>
        <taxon>Marchantiopsida</taxon>
        <taxon>Marchantiidae</taxon>
        <taxon>Marchantiales</taxon>
        <taxon>Marchantiaceae</taxon>
        <taxon>Marchantia</taxon>
    </lineage>
</organism>
<comment type="pathway">
    <text evidence="1">Protein modification; protein ubiquitination.</text>
</comment>